<sequence length="174" mass="20323">MNRESLPQDHNTTTISTRSSKFSKATFLILIFSQLNMHYIFMPATPLWMITEDLLKSLYRARLTRNGVHYTMKNPQYPYPPGFYAHERYSQIRQHNDEIRNVKVLPAPPERTEEAWPLRDESESEERPTLPEEIKQAAWEACGQILFSGIEARSRRNSKNRRSDNGEAAHGNFI</sequence>
<evidence type="ECO:0000256" key="2">
    <source>
        <dbReference type="SAM" id="Phobius"/>
    </source>
</evidence>
<evidence type="ECO:0000313" key="4">
    <source>
        <dbReference type="Proteomes" id="UP000701801"/>
    </source>
</evidence>
<keyword evidence="2" id="KW-0472">Membrane</keyword>
<organism evidence="3 4">
    <name type="scientific">Hymenoscyphus albidus</name>
    <dbReference type="NCBI Taxonomy" id="595503"/>
    <lineage>
        <taxon>Eukaryota</taxon>
        <taxon>Fungi</taxon>
        <taxon>Dikarya</taxon>
        <taxon>Ascomycota</taxon>
        <taxon>Pezizomycotina</taxon>
        <taxon>Leotiomycetes</taxon>
        <taxon>Helotiales</taxon>
        <taxon>Helotiaceae</taxon>
        <taxon>Hymenoscyphus</taxon>
    </lineage>
</organism>
<proteinExistence type="predicted"/>
<dbReference type="OrthoDB" id="10314195at2759"/>
<keyword evidence="2" id="KW-1133">Transmembrane helix</keyword>
<accession>A0A9N9LEF0</accession>
<feature type="transmembrane region" description="Helical" evidence="2">
    <location>
        <begin position="27"/>
        <end position="50"/>
    </location>
</feature>
<feature type="region of interest" description="Disordered" evidence="1">
    <location>
        <begin position="153"/>
        <end position="174"/>
    </location>
</feature>
<gene>
    <name evidence="3" type="ORF">HYALB_00008599</name>
</gene>
<dbReference type="Proteomes" id="UP000701801">
    <property type="component" value="Unassembled WGS sequence"/>
</dbReference>
<feature type="region of interest" description="Disordered" evidence="1">
    <location>
        <begin position="110"/>
        <end position="131"/>
    </location>
</feature>
<comment type="caution">
    <text evidence="3">The sequence shown here is derived from an EMBL/GenBank/DDBJ whole genome shotgun (WGS) entry which is preliminary data.</text>
</comment>
<keyword evidence="2" id="KW-0812">Transmembrane</keyword>
<keyword evidence="4" id="KW-1185">Reference proteome</keyword>
<protein>
    <submittedName>
        <fullName evidence="3">Uncharacterized protein</fullName>
    </submittedName>
</protein>
<name>A0A9N9LEF0_9HELO</name>
<evidence type="ECO:0000313" key="3">
    <source>
        <dbReference type="EMBL" id="CAG8971122.1"/>
    </source>
</evidence>
<evidence type="ECO:0000256" key="1">
    <source>
        <dbReference type="SAM" id="MobiDB-lite"/>
    </source>
</evidence>
<dbReference type="AlphaFoldDB" id="A0A9N9LEF0"/>
<reference evidence="3" key="1">
    <citation type="submission" date="2021-07" db="EMBL/GenBank/DDBJ databases">
        <authorList>
            <person name="Durling M."/>
        </authorList>
    </citation>
    <scope>NUCLEOTIDE SEQUENCE</scope>
</reference>
<dbReference type="EMBL" id="CAJVRM010000010">
    <property type="protein sequence ID" value="CAG8971122.1"/>
    <property type="molecule type" value="Genomic_DNA"/>
</dbReference>